<evidence type="ECO:0000256" key="1">
    <source>
        <dbReference type="SAM" id="Phobius"/>
    </source>
</evidence>
<sequence>MSFINRNWTPETADEWRKEDYISIFLSSLSYICLMIGTALAFLLMPSGFIILGIGIALAFLMYWVIDPKLRTISSEYEKKQKDYLLKLDEIQKWESEK</sequence>
<reference evidence="2" key="1">
    <citation type="submission" date="2018-05" db="EMBL/GenBank/DDBJ databases">
        <authorList>
            <person name="Lanie J.A."/>
            <person name="Ng W.-L."/>
            <person name="Kazmierczak K.M."/>
            <person name="Andrzejewski T.M."/>
            <person name="Davidsen T.M."/>
            <person name="Wayne K.J."/>
            <person name="Tettelin H."/>
            <person name="Glass J.I."/>
            <person name="Rusch D."/>
            <person name="Podicherti R."/>
            <person name="Tsui H.-C.T."/>
            <person name="Winkler M.E."/>
        </authorList>
    </citation>
    <scope>NUCLEOTIDE SEQUENCE</scope>
</reference>
<organism evidence="2">
    <name type="scientific">marine metagenome</name>
    <dbReference type="NCBI Taxonomy" id="408172"/>
    <lineage>
        <taxon>unclassified sequences</taxon>
        <taxon>metagenomes</taxon>
        <taxon>ecological metagenomes</taxon>
    </lineage>
</organism>
<feature type="transmembrane region" description="Helical" evidence="1">
    <location>
        <begin position="21"/>
        <end position="43"/>
    </location>
</feature>
<accession>A0A382JUT3</accession>
<proteinExistence type="predicted"/>
<evidence type="ECO:0000313" key="2">
    <source>
        <dbReference type="EMBL" id="SVC15405.1"/>
    </source>
</evidence>
<keyword evidence="1" id="KW-0472">Membrane</keyword>
<keyword evidence="1" id="KW-1133">Transmembrane helix</keyword>
<protein>
    <submittedName>
        <fullName evidence="2">Uncharacterized protein</fullName>
    </submittedName>
</protein>
<dbReference type="EMBL" id="UINC01076335">
    <property type="protein sequence ID" value="SVC15405.1"/>
    <property type="molecule type" value="Genomic_DNA"/>
</dbReference>
<feature type="transmembrane region" description="Helical" evidence="1">
    <location>
        <begin position="49"/>
        <end position="66"/>
    </location>
</feature>
<name>A0A382JUT3_9ZZZZ</name>
<dbReference type="AlphaFoldDB" id="A0A382JUT3"/>
<keyword evidence="1" id="KW-0812">Transmembrane</keyword>
<gene>
    <name evidence="2" type="ORF">METZ01_LOCUS268259</name>
</gene>